<dbReference type="EMBL" id="QVQT01000003">
    <property type="protein sequence ID" value="RFU17157.1"/>
    <property type="molecule type" value="Genomic_DNA"/>
</dbReference>
<reference evidence="1 2" key="1">
    <citation type="submission" date="2018-08" db="EMBL/GenBank/DDBJ databases">
        <title>Acidipila sp. 4G-K13, an acidobacterium isolated from forest soil.</title>
        <authorList>
            <person name="Gao Z.-H."/>
            <person name="Qiu L.-H."/>
        </authorList>
    </citation>
    <scope>NUCLEOTIDE SEQUENCE [LARGE SCALE GENOMIC DNA]</scope>
    <source>
        <strain evidence="1 2">4G-K13</strain>
    </source>
</reference>
<evidence type="ECO:0000313" key="1">
    <source>
        <dbReference type="EMBL" id="RFU17157.1"/>
    </source>
</evidence>
<name>A0A372IQD4_9BACT</name>
<dbReference type="OrthoDB" id="128536at2"/>
<sequence length="521" mass="57746">MAAVLAAGQATSAQSASPMFPRKTVTFYTPGSAAIPKALGSTPLTLPEGEMTAAATAGDVMWIGTNDGLVRYQAGAGESESTQYLAGRRYLPDNHVLGILPNGNRGVWVRTGAGAAYIDYRPITLAAKADLFEAMQGARHFRYGLVSDAILDKPGDLTHSHTTPADNDGLWTSMYAAAECFHYAADHSPAALARAHRSLDAVLFLSQVTGIPGYPARSFVRRGDAEADGPEWHDSKDGRYRWKGDTSSDEIVGHFFLYSVAYDLLPDPASRQRIAATVRAIATNILDHGYNLVGESGQPTTWGRWSPEYFRSEKGRPDAPLNAIELLSILRTAAHITGDGRFATAYQHAALELGYAALGTRYLELREEINCSDEELFMLSIYPLMHDESDPALIALYQTALDQWWQNERREENPLWSFLYQKITRRGRIPLHDAIARLGRMPLDTIGWSVMNSTRHDLRMNGGLYRGHTPQASRLLPPDELPIQRWNSSPFCVDGWGDGRREEEFTTFLLPYWTGRAFHLL</sequence>
<protein>
    <submittedName>
        <fullName evidence="1">Uncharacterized protein</fullName>
    </submittedName>
</protein>
<comment type="caution">
    <text evidence="1">The sequence shown here is derived from an EMBL/GenBank/DDBJ whole genome shotgun (WGS) entry which is preliminary data.</text>
</comment>
<gene>
    <name evidence="1" type="ORF">D0Y96_10740</name>
</gene>
<proteinExistence type="predicted"/>
<dbReference type="Gene3D" id="2.130.10.10">
    <property type="entry name" value="YVTN repeat-like/Quinoprotein amine dehydrogenase"/>
    <property type="match status" value="1"/>
</dbReference>
<evidence type="ECO:0000313" key="2">
    <source>
        <dbReference type="Proteomes" id="UP000264702"/>
    </source>
</evidence>
<dbReference type="Proteomes" id="UP000264702">
    <property type="component" value="Unassembled WGS sequence"/>
</dbReference>
<accession>A0A372IQD4</accession>
<dbReference type="RefSeq" id="WP_117299526.1">
    <property type="nucleotide sequence ID" value="NZ_QVQT02000003.1"/>
</dbReference>
<organism evidence="1 2">
    <name type="scientific">Paracidobacterium acidisoli</name>
    <dbReference type="NCBI Taxonomy" id="2303751"/>
    <lineage>
        <taxon>Bacteria</taxon>
        <taxon>Pseudomonadati</taxon>
        <taxon>Acidobacteriota</taxon>
        <taxon>Terriglobia</taxon>
        <taxon>Terriglobales</taxon>
        <taxon>Acidobacteriaceae</taxon>
        <taxon>Paracidobacterium</taxon>
    </lineage>
</organism>
<dbReference type="AlphaFoldDB" id="A0A372IQD4"/>
<keyword evidence="2" id="KW-1185">Reference proteome</keyword>
<dbReference type="InterPro" id="IPR015943">
    <property type="entry name" value="WD40/YVTN_repeat-like_dom_sf"/>
</dbReference>